<gene>
    <name evidence="12" type="ORF">FYJ35_00320</name>
</gene>
<dbReference type="GO" id="GO:0006310">
    <property type="term" value="P:DNA recombination"/>
    <property type="evidence" value="ECO:0007669"/>
    <property type="project" value="TreeGrafter"/>
</dbReference>
<dbReference type="Proteomes" id="UP000481852">
    <property type="component" value="Unassembled WGS sequence"/>
</dbReference>
<dbReference type="SUPFAM" id="SSF52980">
    <property type="entry name" value="Restriction endonuclease-like"/>
    <property type="match status" value="1"/>
</dbReference>
<dbReference type="InterPro" id="IPR011604">
    <property type="entry name" value="PDDEXK-like_dom_sf"/>
</dbReference>
<feature type="domain" description="PD-(D/E)XK endonuclease-like" evidence="10">
    <location>
        <begin position="787"/>
        <end position="1133"/>
    </location>
</feature>
<evidence type="ECO:0000259" key="10">
    <source>
        <dbReference type="Pfam" id="PF12705"/>
    </source>
</evidence>
<dbReference type="Pfam" id="PF21445">
    <property type="entry name" value="ADDB_N"/>
    <property type="match status" value="1"/>
</dbReference>
<evidence type="ECO:0000256" key="1">
    <source>
        <dbReference type="ARBA" id="ARBA00022722"/>
    </source>
</evidence>
<sequence length="1174" mass="131841">MGMSLKLILGPSGCGKSRKLFEKALEDAAQNPGRQHIILVPEQFTMQTQQSLCALSQSGGILNIDILSFSRLAVRVFEETGVIRKTLLRETGKTLLLRLIADREAAGLSLLSGAVDRPGVLGELKSILSEMDQYEMTDEEIQRMVSECSARPVLAQKLEQLSVLREKYRQFQEAHQLQTVETVPEALCGRIPASRMLERSRIYLDGFTGFTPAQMDVLSGLMRKAERVTAAFTIDAGTDAFSRPREEELFALTKKTVQALGRIAAETGTVMDPPLLMKQSGTGRFGEGSELQYLEANLLRPGRRNPFPGQNDRHQIQILSCANPAEEAQVAVAWIRRLTRTNENGGDGQEGGHENTLRYRDIAVVAGDFPTYVEHLRRAFSRAEIPYFVDRSVSVTLNPAFEFVRAAFAILDANYSYESMMAFFRTGFVFDDRETVDILENYLLAAGIRGHKAWTQRWSRPAGDGREEEIAELEELRESFAERFEPFAGVCRFSTGKLKDYARALWELTDAFDLQGKLALLAREREENGQRADSEIYSQAASAIAEVLDEAVSLLGDEKIRRSQFEQILEAGLSEEKIGIVPPGSDEVQIGDLMRSRITNVRAILFLGMNDEFVPGRSHEGGILTDVEREYLRRQEFHLAPSAREEAAVRQFYLYLSLTKPSDRLILSCSRTTMDGSVLRPAAALLQICRLFPQIEIQEGLPGGLAGTIYLPKEVPEALAGALAESRDWTEAEKEERTPMLRELYLASASGRPEQTRRLLKALDIVPPPRLSREVARKLYGDNLEGSVSRLETFALCPFRQYTVYGLGLRERRRFEVQASDVGTLMHRGLELLSARVKESRDVSWRTLAPEALNRWAEESLRQACLETSGGKFEDTFRSAGQYQRLLRIFRHAAAVLKLQLAAGDFEPALFETRFDSRDRRTAEPLLFSDGSRMNLTGRIDRVDEATGREDSRLFIKVVDYKTGATGFDLNEVWMGTELQLPVYMDAALRMERQRHRKKEVVCAGLLYFPVRDPVLDGRYAEMDDTSLEAERARKIRPSGLILDDREAVSLFSSEPGLLSEVAPVMINKDGSISAARSSVADARKLSLLSAYARRKMIETGERILGGEIAPSPLKENDRTDACTYCAMKAVCRFTGHDPQMKYRQMPGIPQDDIWKRMAEETETSGIRKETEMD</sequence>
<keyword evidence="6" id="KW-0269">Exonuclease</keyword>
<dbReference type="SUPFAM" id="SSF52540">
    <property type="entry name" value="P-loop containing nucleoside triphosphate hydrolases"/>
    <property type="match status" value="1"/>
</dbReference>
<dbReference type="GO" id="GO:0005524">
    <property type="term" value="F:ATP binding"/>
    <property type="evidence" value="ECO:0007669"/>
    <property type="project" value="UniProtKB-KW"/>
</dbReference>
<keyword evidence="13" id="KW-1185">Reference proteome</keyword>
<name>A0A6L5WZI7_9FIRM</name>
<accession>A0A6L5WZI7</accession>
<comment type="caution">
    <text evidence="12">The sequence shown here is derived from an EMBL/GenBank/DDBJ whole genome shotgun (WGS) entry which is preliminary data.</text>
</comment>
<evidence type="ECO:0000259" key="11">
    <source>
        <dbReference type="Pfam" id="PF21445"/>
    </source>
</evidence>
<dbReference type="InterPro" id="IPR011335">
    <property type="entry name" value="Restrct_endonuc-II-like"/>
</dbReference>
<evidence type="ECO:0000256" key="5">
    <source>
        <dbReference type="ARBA" id="ARBA00022806"/>
    </source>
</evidence>
<keyword evidence="7" id="KW-0067">ATP-binding</keyword>
<dbReference type="Gene3D" id="3.40.50.300">
    <property type="entry name" value="P-loop containing nucleotide triphosphate hydrolases"/>
    <property type="match status" value="4"/>
</dbReference>
<evidence type="ECO:0000256" key="8">
    <source>
        <dbReference type="ARBA" id="ARBA00023125"/>
    </source>
</evidence>
<dbReference type="Gene3D" id="3.90.320.10">
    <property type="match status" value="1"/>
</dbReference>
<dbReference type="Pfam" id="PF12705">
    <property type="entry name" value="PDDEXK_1"/>
    <property type="match status" value="1"/>
</dbReference>
<evidence type="ECO:0000256" key="9">
    <source>
        <dbReference type="ARBA" id="ARBA00023204"/>
    </source>
</evidence>
<dbReference type="InterPro" id="IPR027417">
    <property type="entry name" value="P-loop_NTPase"/>
</dbReference>
<evidence type="ECO:0000256" key="7">
    <source>
        <dbReference type="ARBA" id="ARBA00022840"/>
    </source>
</evidence>
<dbReference type="PANTHER" id="PTHR30591">
    <property type="entry name" value="RECBCD ENZYME SUBUNIT RECC"/>
    <property type="match status" value="1"/>
</dbReference>
<evidence type="ECO:0000313" key="13">
    <source>
        <dbReference type="Proteomes" id="UP000481852"/>
    </source>
</evidence>
<dbReference type="InterPro" id="IPR038726">
    <property type="entry name" value="PDDEXK_AddAB-type"/>
</dbReference>
<feature type="domain" description="ATP-dependent helicase/deoxyribonuclease subunit B N-terminal" evidence="11">
    <location>
        <begin position="7"/>
        <end position="295"/>
    </location>
</feature>
<proteinExistence type="predicted"/>
<dbReference type="GO" id="GO:0006281">
    <property type="term" value="P:DNA repair"/>
    <property type="evidence" value="ECO:0007669"/>
    <property type="project" value="UniProtKB-KW"/>
</dbReference>
<keyword evidence="4" id="KW-0378">Hydrolase</keyword>
<keyword evidence="2" id="KW-0547">Nucleotide-binding</keyword>
<evidence type="ECO:0000256" key="3">
    <source>
        <dbReference type="ARBA" id="ARBA00022763"/>
    </source>
</evidence>
<keyword evidence="8" id="KW-0238">DNA-binding</keyword>
<keyword evidence="9" id="KW-0234">DNA repair</keyword>
<evidence type="ECO:0000256" key="2">
    <source>
        <dbReference type="ARBA" id="ARBA00022741"/>
    </source>
</evidence>
<organism evidence="12 13">
    <name type="scientific">Porcincola intestinalis</name>
    <dbReference type="NCBI Taxonomy" id="2606632"/>
    <lineage>
        <taxon>Bacteria</taxon>
        <taxon>Bacillati</taxon>
        <taxon>Bacillota</taxon>
        <taxon>Clostridia</taxon>
        <taxon>Lachnospirales</taxon>
        <taxon>Lachnospiraceae</taxon>
        <taxon>Porcincola</taxon>
    </lineage>
</organism>
<protein>
    <submittedName>
        <fullName evidence="12">Uncharacterized protein</fullName>
    </submittedName>
</protein>
<dbReference type="GO" id="GO:0004386">
    <property type="term" value="F:helicase activity"/>
    <property type="evidence" value="ECO:0007669"/>
    <property type="project" value="UniProtKB-KW"/>
</dbReference>
<dbReference type="AlphaFoldDB" id="A0A6L5WZI7"/>
<dbReference type="PANTHER" id="PTHR30591:SF1">
    <property type="entry name" value="RECBCD ENZYME SUBUNIT RECC"/>
    <property type="match status" value="1"/>
</dbReference>
<dbReference type="GO" id="GO:0004527">
    <property type="term" value="F:exonuclease activity"/>
    <property type="evidence" value="ECO:0007669"/>
    <property type="project" value="UniProtKB-KW"/>
</dbReference>
<keyword evidence="1" id="KW-0540">Nuclease</keyword>
<evidence type="ECO:0000256" key="6">
    <source>
        <dbReference type="ARBA" id="ARBA00022839"/>
    </source>
</evidence>
<evidence type="ECO:0000256" key="4">
    <source>
        <dbReference type="ARBA" id="ARBA00022801"/>
    </source>
</evidence>
<keyword evidence="3" id="KW-0227">DNA damage</keyword>
<dbReference type="EMBL" id="VULZ01000001">
    <property type="protein sequence ID" value="MSS13509.1"/>
    <property type="molecule type" value="Genomic_DNA"/>
</dbReference>
<reference evidence="12 13" key="1">
    <citation type="submission" date="2019-08" db="EMBL/GenBank/DDBJ databases">
        <title>In-depth cultivation of the pig gut microbiome towards novel bacterial diversity and tailored functional studies.</title>
        <authorList>
            <person name="Wylensek D."/>
            <person name="Hitch T.C.A."/>
            <person name="Clavel T."/>
        </authorList>
    </citation>
    <scope>NUCLEOTIDE SEQUENCE [LARGE SCALE GENOMIC DNA]</scope>
    <source>
        <strain evidence="12 13">Oil+RF-744-WCA-WT-11</strain>
    </source>
</reference>
<dbReference type="InterPro" id="IPR049035">
    <property type="entry name" value="ADDB_N"/>
</dbReference>
<evidence type="ECO:0000313" key="12">
    <source>
        <dbReference type="EMBL" id="MSS13509.1"/>
    </source>
</evidence>
<dbReference type="GO" id="GO:0003677">
    <property type="term" value="F:DNA binding"/>
    <property type="evidence" value="ECO:0007669"/>
    <property type="project" value="UniProtKB-KW"/>
</dbReference>
<keyword evidence="5" id="KW-0347">Helicase</keyword>